<evidence type="ECO:0008006" key="3">
    <source>
        <dbReference type="Google" id="ProtNLM"/>
    </source>
</evidence>
<dbReference type="EMBL" id="JABKAU010000048">
    <property type="protein sequence ID" value="NVO33100.1"/>
    <property type="molecule type" value="Genomic_DNA"/>
</dbReference>
<dbReference type="RefSeq" id="WP_176909937.1">
    <property type="nucleotide sequence ID" value="NZ_JABKAU010000048.1"/>
</dbReference>
<gene>
    <name evidence="1" type="ORF">HW554_17975</name>
</gene>
<dbReference type="AlphaFoldDB" id="A0A7Y7PS89"/>
<sequence>MASLRTVTGGTADYLKAFVTLKCPTSRHESPHVQRRLLAHWPGHRKGSWHILVRCSSCGLEYVWYTDTLPVTQLQPFLIRLHAAAFLPGTEVLPDLVEEFSVLAVDRQAAYRQAQFGSEMPVAGQVVVTYVDNEEERDARF</sequence>
<comment type="caution">
    <text evidence="1">The sequence shown here is derived from an EMBL/GenBank/DDBJ whole genome shotgun (WGS) entry which is preliminary data.</text>
</comment>
<protein>
    <recommendedName>
        <fullName evidence="3">DUF1062 domain-containing protein</fullName>
    </recommendedName>
</protein>
<name>A0A7Y7PS89_9BACT</name>
<keyword evidence="2" id="KW-1185">Reference proteome</keyword>
<organism evidence="1 2">
    <name type="scientific">Hymenobacter lapidiphilus</name>
    <dbReference type="NCBI Taxonomy" id="2608003"/>
    <lineage>
        <taxon>Bacteria</taxon>
        <taxon>Pseudomonadati</taxon>
        <taxon>Bacteroidota</taxon>
        <taxon>Cytophagia</taxon>
        <taxon>Cytophagales</taxon>
        <taxon>Hymenobacteraceae</taxon>
        <taxon>Hymenobacter</taxon>
    </lineage>
</organism>
<accession>A0A7Y7PS89</accession>
<dbReference type="Proteomes" id="UP000565521">
    <property type="component" value="Unassembled WGS sequence"/>
</dbReference>
<reference evidence="1 2" key="1">
    <citation type="submission" date="2020-05" db="EMBL/GenBank/DDBJ databases">
        <title>Hymenobacter terrestris sp. nov. and Hymenobacter lapidiphilus sp. nov., isolated from regoliths in Antarctica.</title>
        <authorList>
            <person name="Sedlacek I."/>
            <person name="Pantucek R."/>
            <person name="Zeman M."/>
            <person name="Holochova P."/>
            <person name="Kralova S."/>
            <person name="Stankova E."/>
            <person name="Sedo O."/>
            <person name="Micenkova L."/>
            <person name="Svec P."/>
            <person name="Gupta V."/>
            <person name="Sood U."/>
            <person name="Korpole U.S."/>
            <person name="Lal R."/>
        </authorList>
    </citation>
    <scope>NUCLEOTIDE SEQUENCE [LARGE SCALE GENOMIC DNA]</scope>
    <source>
        <strain evidence="1 2">P5342</strain>
    </source>
</reference>
<evidence type="ECO:0000313" key="2">
    <source>
        <dbReference type="Proteomes" id="UP000565521"/>
    </source>
</evidence>
<proteinExistence type="predicted"/>
<evidence type="ECO:0000313" key="1">
    <source>
        <dbReference type="EMBL" id="NVO33100.1"/>
    </source>
</evidence>